<evidence type="ECO:0000259" key="1">
    <source>
        <dbReference type="PROSITE" id="PS50181"/>
    </source>
</evidence>
<protein>
    <recommendedName>
        <fullName evidence="1">F-box domain-containing protein</fullName>
    </recommendedName>
</protein>
<accession>S8BW26</accession>
<dbReference type="OrthoDB" id="3140657at2759"/>
<dbReference type="EMBL" id="AQGS01000467">
    <property type="protein sequence ID" value="EPS39507.1"/>
    <property type="molecule type" value="Genomic_DNA"/>
</dbReference>
<dbReference type="PROSITE" id="PS50181">
    <property type="entry name" value="FBOX"/>
    <property type="match status" value="1"/>
</dbReference>
<dbReference type="SUPFAM" id="SSF52058">
    <property type="entry name" value="L domain-like"/>
    <property type="match status" value="1"/>
</dbReference>
<keyword evidence="3" id="KW-1185">Reference proteome</keyword>
<organism evidence="2 3">
    <name type="scientific">Dactylellina haptotyla (strain CBS 200.50)</name>
    <name type="common">Nematode-trapping fungus</name>
    <name type="synonym">Monacrosporium haptotylum</name>
    <dbReference type="NCBI Taxonomy" id="1284197"/>
    <lineage>
        <taxon>Eukaryota</taxon>
        <taxon>Fungi</taxon>
        <taxon>Dikarya</taxon>
        <taxon>Ascomycota</taxon>
        <taxon>Pezizomycotina</taxon>
        <taxon>Orbiliomycetes</taxon>
        <taxon>Orbiliales</taxon>
        <taxon>Orbiliaceae</taxon>
        <taxon>Dactylellina</taxon>
    </lineage>
</organism>
<dbReference type="InterPro" id="IPR032675">
    <property type="entry name" value="LRR_dom_sf"/>
</dbReference>
<dbReference type="AlphaFoldDB" id="S8BW26"/>
<dbReference type="InterPro" id="IPR001810">
    <property type="entry name" value="F-box_dom"/>
</dbReference>
<sequence length="589" mass="66736">MENLSISDDPSPADRDKPSMLLNLPVEILSQVVEQCPDPTLKSLRLTNRALTSLASAVLFRTFTLPVSLFAPNDNYVPPSVKEDAILDWLKEPSSSYIFVLAGFKEKLEEWKRYLPLWTTLEGGDLDVLMENTRELVVKRGDLYLGKVHPHERSQMLDVTVGILNRLVKRGKRLERIDWDMQLGWFADMIDLSPLSSLTYLTLRWYTYTWAPYSERSPVSIALFTNFDSLTSLELNLVDAKHLETLNRLPGLRRLTFNANKLNILNFFEAQTVGFKLRELVVENSMQNLEFSDEIVMEYLSDLRSLTLRTPEWGGGYVPPRPGFTSMRENVEGVGWTCNLWGKLGEHGVKLRKVDVYAPLKGLVEYLCSYEGVLEEVNVRVRVLSTLEVSVIEKLVGDVWGQVVPRHKDCLRKVGIWPEIVPYVSGFMGEPFMGSEFREEFLKEIARIGVFGISGSLKTGMEMCKFLGEVEMGAVKIEQMHEVLGFLVGGTVKGLRRVRYHAEGFGKAPPPGRMAGPGFDKFVEEIRKGVLQKKWDITKARGWDRMRVEVVPLRRDMWFSEDGGQVRLADGVTATDIASPSNSQPESGF</sequence>
<reference evidence="3" key="2">
    <citation type="submission" date="2013-04" db="EMBL/GenBank/DDBJ databases">
        <title>Genomic mechanisms accounting for the adaptation to parasitism in nematode-trapping fungi.</title>
        <authorList>
            <person name="Ahren D.G."/>
        </authorList>
    </citation>
    <scope>NUCLEOTIDE SEQUENCE [LARGE SCALE GENOMIC DNA]</scope>
    <source>
        <strain evidence="3">CBS 200.50</strain>
    </source>
</reference>
<reference evidence="2 3" key="1">
    <citation type="journal article" date="2013" name="PLoS Genet.">
        <title>Genomic mechanisms accounting for the adaptation to parasitism in nematode-trapping fungi.</title>
        <authorList>
            <person name="Meerupati T."/>
            <person name="Andersson K.M."/>
            <person name="Friman E."/>
            <person name="Kumar D."/>
            <person name="Tunlid A."/>
            <person name="Ahren D."/>
        </authorList>
    </citation>
    <scope>NUCLEOTIDE SEQUENCE [LARGE SCALE GENOMIC DNA]</scope>
    <source>
        <strain evidence="2 3">CBS 200.50</strain>
    </source>
</reference>
<gene>
    <name evidence="2" type="ORF">H072_6614</name>
</gene>
<evidence type="ECO:0000313" key="3">
    <source>
        <dbReference type="Proteomes" id="UP000015100"/>
    </source>
</evidence>
<name>S8BW26_DACHA</name>
<proteinExistence type="predicted"/>
<dbReference type="STRING" id="1284197.S8BW26"/>
<feature type="domain" description="F-box" evidence="1">
    <location>
        <begin position="18"/>
        <end position="63"/>
    </location>
</feature>
<dbReference type="Gene3D" id="3.80.10.10">
    <property type="entry name" value="Ribonuclease Inhibitor"/>
    <property type="match status" value="1"/>
</dbReference>
<evidence type="ECO:0000313" key="2">
    <source>
        <dbReference type="EMBL" id="EPS39507.1"/>
    </source>
</evidence>
<comment type="caution">
    <text evidence="2">The sequence shown here is derived from an EMBL/GenBank/DDBJ whole genome shotgun (WGS) entry which is preliminary data.</text>
</comment>
<dbReference type="Proteomes" id="UP000015100">
    <property type="component" value="Unassembled WGS sequence"/>
</dbReference>
<dbReference type="HOGENOM" id="CLU_476450_0_0_1"/>